<evidence type="ECO:0000313" key="2">
    <source>
        <dbReference type="EMBL" id="ODQ76038.1"/>
    </source>
</evidence>
<dbReference type="GO" id="GO:0003676">
    <property type="term" value="F:nucleic acid binding"/>
    <property type="evidence" value="ECO:0007669"/>
    <property type="project" value="InterPro"/>
</dbReference>
<reference evidence="2 3" key="1">
    <citation type="journal article" date="2016" name="Proc. Natl. Acad. Sci. U.S.A.">
        <title>Comparative genomics of biotechnologically important yeasts.</title>
        <authorList>
            <person name="Riley R."/>
            <person name="Haridas S."/>
            <person name="Wolfe K.H."/>
            <person name="Lopes M.R."/>
            <person name="Hittinger C.T."/>
            <person name="Goeker M."/>
            <person name="Salamov A.A."/>
            <person name="Wisecaver J.H."/>
            <person name="Long T.M."/>
            <person name="Calvey C.H."/>
            <person name="Aerts A.L."/>
            <person name="Barry K.W."/>
            <person name="Choi C."/>
            <person name="Clum A."/>
            <person name="Coughlan A.Y."/>
            <person name="Deshpande S."/>
            <person name="Douglass A.P."/>
            <person name="Hanson S.J."/>
            <person name="Klenk H.-P."/>
            <person name="LaButti K.M."/>
            <person name="Lapidus A."/>
            <person name="Lindquist E.A."/>
            <person name="Lipzen A.M."/>
            <person name="Meier-Kolthoff J.P."/>
            <person name="Ohm R.A."/>
            <person name="Otillar R.P."/>
            <person name="Pangilinan J.L."/>
            <person name="Peng Y."/>
            <person name="Rokas A."/>
            <person name="Rosa C.A."/>
            <person name="Scheuner C."/>
            <person name="Sibirny A.A."/>
            <person name="Slot J.C."/>
            <person name="Stielow J.B."/>
            <person name="Sun H."/>
            <person name="Kurtzman C.P."/>
            <person name="Blackwell M."/>
            <person name="Grigoriev I.V."/>
            <person name="Jeffries T.W."/>
        </authorList>
    </citation>
    <scope>NUCLEOTIDE SEQUENCE [LARGE SCALE GENOMIC DNA]</scope>
    <source>
        <strain evidence="2 3">NRRL Y-11557</strain>
    </source>
</reference>
<name>A0A1E3QEM5_LIPST</name>
<sequence length="210" mass="23906">MNLCLLKSFFAHLTTFYSDALPSLLSTPNMPVRDVFKALTHFRLQREALSEGSTDSAYTVSVKQGHKPSSFKPKKLHGGKDNREAKKNLKCTHCGRRYHEAKDCRIKKYQLRQIENAQQQGHVSTVKKNSTTRRKLRPSRVNWILSLLLPSAGFRPEATWLMYPLRKLLGVPKSVMSERGCWRSANLCFPVPIRPSALCRDLGLKAETPL</sequence>
<keyword evidence="3" id="KW-1185">Reference proteome</keyword>
<evidence type="ECO:0000256" key="1">
    <source>
        <dbReference type="SAM" id="MobiDB-lite"/>
    </source>
</evidence>
<evidence type="ECO:0000313" key="3">
    <source>
        <dbReference type="Proteomes" id="UP000094385"/>
    </source>
</evidence>
<dbReference type="GO" id="GO:0008270">
    <property type="term" value="F:zinc ion binding"/>
    <property type="evidence" value="ECO:0007669"/>
    <property type="project" value="InterPro"/>
</dbReference>
<dbReference type="AlphaFoldDB" id="A0A1E3QEM5"/>
<feature type="region of interest" description="Disordered" evidence="1">
    <location>
        <begin position="59"/>
        <end position="84"/>
    </location>
</feature>
<gene>
    <name evidence="2" type="ORF">LIPSTDRAFT_1438</name>
</gene>
<accession>A0A1E3QEM5</accession>
<dbReference type="EMBL" id="KV454290">
    <property type="protein sequence ID" value="ODQ76038.1"/>
    <property type="molecule type" value="Genomic_DNA"/>
</dbReference>
<dbReference type="InterPro" id="IPR036875">
    <property type="entry name" value="Znf_CCHC_sf"/>
</dbReference>
<dbReference type="Proteomes" id="UP000094385">
    <property type="component" value="Unassembled WGS sequence"/>
</dbReference>
<organism evidence="2 3">
    <name type="scientific">Lipomyces starkeyi NRRL Y-11557</name>
    <dbReference type="NCBI Taxonomy" id="675824"/>
    <lineage>
        <taxon>Eukaryota</taxon>
        <taxon>Fungi</taxon>
        <taxon>Dikarya</taxon>
        <taxon>Ascomycota</taxon>
        <taxon>Saccharomycotina</taxon>
        <taxon>Lipomycetes</taxon>
        <taxon>Lipomycetales</taxon>
        <taxon>Lipomycetaceae</taxon>
        <taxon>Lipomyces</taxon>
    </lineage>
</organism>
<evidence type="ECO:0008006" key="4">
    <source>
        <dbReference type="Google" id="ProtNLM"/>
    </source>
</evidence>
<protein>
    <recommendedName>
        <fullName evidence="4">CCHC-type domain-containing protein</fullName>
    </recommendedName>
</protein>
<proteinExistence type="predicted"/>
<dbReference type="SUPFAM" id="SSF57756">
    <property type="entry name" value="Retrovirus zinc finger-like domains"/>
    <property type="match status" value="1"/>
</dbReference>